<comment type="similarity">
    <text evidence="4">Belongs to the CTDSPL2 family.</text>
</comment>
<dbReference type="PROSITE" id="PS50969">
    <property type="entry name" value="FCP1"/>
    <property type="match status" value="1"/>
</dbReference>
<dbReference type="GO" id="GO:0005634">
    <property type="term" value="C:nucleus"/>
    <property type="evidence" value="ECO:0007669"/>
    <property type="project" value="UniProtKB-ARBA"/>
</dbReference>
<feature type="domain" description="FCP1 homology" evidence="6">
    <location>
        <begin position="63"/>
        <end position="222"/>
    </location>
</feature>
<keyword evidence="1" id="KW-0378">Hydrolase</keyword>
<dbReference type="EMBL" id="BT084296">
    <property type="protein sequence ID" value="ACR34649.1"/>
    <property type="molecule type" value="mRNA"/>
</dbReference>
<protein>
    <recommendedName>
        <fullName evidence="6">FCP1 homology domain-containing protein</fullName>
    </recommendedName>
</protein>
<keyword evidence="2" id="KW-0904">Protein phosphatase</keyword>
<name>C4J0E9_MAIZE</name>
<evidence type="ECO:0000256" key="4">
    <source>
        <dbReference type="ARBA" id="ARBA00038355"/>
    </source>
</evidence>
<evidence type="ECO:0000313" key="7">
    <source>
        <dbReference type="EMBL" id="ACR34649.1"/>
    </source>
</evidence>
<dbReference type="CDD" id="cd07521">
    <property type="entry name" value="HAD_FCP1-like"/>
    <property type="match status" value="1"/>
</dbReference>
<comment type="function">
    <text evidence="3">Probable phosphatase.</text>
</comment>
<dbReference type="SUPFAM" id="SSF56784">
    <property type="entry name" value="HAD-like"/>
    <property type="match status" value="1"/>
</dbReference>
<dbReference type="InterPro" id="IPR050365">
    <property type="entry name" value="TIM50"/>
</dbReference>
<sequence>MQQSKLECIDEQSQDSTSTEGYGEAEETEEYDDFDPYSFIKDLPDLSMVVPKFRPVLLPKQTRSCPTMTLVLDLDETLVHSTLEHCEDADFTFPVHFNFREHTIYVRCRPYLKEFLDRVASVFETIIFTASQSIYAEQLLNVLDPKRKLFRHRVYRESCVYVEGNYMKDLTVLGRDLTRVMIVDNSPQAFGFQLDNGIPIESWFDDPNDMELLKLLPFLESLVGVEDVRPYIARKFNLREKVATASSLTIDMQM</sequence>
<feature type="region of interest" description="Disordered" evidence="5">
    <location>
        <begin position="1"/>
        <end position="30"/>
    </location>
</feature>
<dbReference type="Pfam" id="PF03031">
    <property type="entry name" value="NIF"/>
    <property type="match status" value="1"/>
</dbReference>
<dbReference type="InterPro" id="IPR004274">
    <property type="entry name" value="FCP1_dom"/>
</dbReference>
<evidence type="ECO:0000259" key="6">
    <source>
        <dbReference type="PROSITE" id="PS50969"/>
    </source>
</evidence>
<proteinExistence type="evidence at transcript level"/>
<dbReference type="NCBIfam" id="TIGR02251">
    <property type="entry name" value="HIF-SF_euk"/>
    <property type="match status" value="1"/>
</dbReference>
<dbReference type="AlphaFoldDB" id="C4J0E9"/>
<dbReference type="ExpressionAtlas" id="C4J0E9">
    <property type="expression patterns" value="baseline and differential"/>
</dbReference>
<evidence type="ECO:0000256" key="2">
    <source>
        <dbReference type="ARBA" id="ARBA00022912"/>
    </source>
</evidence>
<organism evidence="7">
    <name type="scientific">Zea mays</name>
    <name type="common">Maize</name>
    <dbReference type="NCBI Taxonomy" id="4577"/>
    <lineage>
        <taxon>Eukaryota</taxon>
        <taxon>Viridiplantae</taxon>
        <taxon>Streptophyta</taxon>
        <taxon>Embryophyta</taxon>
        <taxon>Tracheophyta</taxon>
        <taxon>Spermatophyta</taxon>
        <taxon>Magnoliopsida</taxon>
        <taxon>Liliopsida</taxon>
        <taxon>Poales</taxon>
        <taxon>Poaceae</taxon>
        <taxon>PACMAD clade</taxon>
        <taxon>Panicoideae</taxon>
        <taxon>Andropogonodae</taxon>
        <taxon>Andropogoneae</taxon>
        <taxon>Tripsacinae</taxon>
        <taxon>Zea</taxon>
    </lineage>
</organism>
<evidence type="ECO:0000256" key="5">
    <source>
        <dbReference type="SAM" id="MobiDB-lite"/>
    </source>
</evidence>
<dbReference type="InterPro" id="IPR036412">
    <property type="entry name" value="HAD-like_sf"/>
</dbReference>
<dbReference type="FunFam" id="3.40.50.1000:FF:000015">
    <property type="entry name" value="CTD small phosphatase-like protein 2"/>
    <property type="match status" value="1"/>
</dbReference>
<dbReference type="InterPro" id="IPR023214">
    <property type="entry name" value="HAD_sf"/>
</dbReference>
<dbReference type="SMART" id="SM00577">
    <property type="entry name" value="CPDc"/>
    <property type="match status" value="1"/>
</dbReference>
<dbReference type="GO" id="GO:0004721">
    <property type="term" value="F:phosphoprotein phosphatase activity"/>
    <property type="evidence" value="ECO:0007669"/>
    <property type="project" value="UniProtKB-KW"/>
</dbReference>
<dbReference type="InterPro" id="IPR011948">
    <property type="entry name" value="Dullard_phosphatase"/>
</dbReference>
<accession>C4J0E9</accession>
<evidence type="ECO:0000256" key="3">
    <source>
        <dbReference type="ARBA" id="ARBA00037324"/>
    </source>
</evidence>
<reference evidence="7" key="1">
    <citation type="journal article" date="2009" name="PLoS Genet.">
        <title>Sequencing, mapping, and analysis of 27,455 maize full-length cDNAs.</title>
        <authorList>
            <person name="Soderlund C."/>
            <person name="Descour A."/>
            <person name="Kudrna D."/>
            <person name="Bomhoff M."/>
            <person name="Boyd L."/>
            <person name="Currie J."/>
            <person name="Angelova A."/>
            <person name="Collura K."/>
            <person name="Wissotski M."/>
            <person name="Ashley E."/>
            <person name="Morrow D."/>
            <person name="Fernandes J."/>
            <person name="Walbot V."/>
            <person name="Yu Y."/>
        </authorList>
    </citation>
    <scope>NUCLEOTIDE SEQUENCE</scope>
    <source>
        <strain evidence="7">B73</strain>
    </source>
</reference>
<evidence type="ECO:0000256" key="1">
    <source>
        <dbReference type="ARBA" id="ARBA00022801"/>
    </source>
</evidence>
<dbReference type="PANTHER" id="PTHR12210">
    <property type="entry name" value="DULLARD PROTEIN PHOSPHATASE"/>
    <property type="match status" value="1"/>
</dbReference>
<dbReference type="Gene3D" id="3.40.50.1000">
    <property type="entry name" value="HAD superfamily/HAD-like"/>
    <property type="match status" value="1"/>
</dbReference>